<sequence length="34" mass="4119">MAWLFVMYIHDENGFTATIYLHYMLMVDIFTAFI</sequence>
<evidence type="ECO:0000313" key="3">
    <source>
        <dbReference type="Proteomes" id="UP000225433"/>
    </source>
</evidence>
<comment type="caution">
    <text evidence="2">The sequence shown here is derived from an EMBL/GenBank/DDBJ whole genome shotgun (WGS) entry which is preliminary data.</text>
</comment>
<organism evidence="2 3">
    <name type="scientific">Xenorhabdus hominickii</name>
    <dbReference type="NCBI Taxonomy" id="351679"/>
    <lineage>
        <taxon>Bacteria</taxon>
        <taxon>Pseudomonadati</taxon>
        <taxon>Pseudomonadota</taxon>
        <taxon>Gammaproteobacteria</taxon>
        <taxon>Enterobacterales</taxon>
        <taxon>Morganellaceae</taxon>
        <taxon>Xenorhabdus</taxon>
    </lineage>
</organism>
<proteinExistence type="predicted"/>
<evidence type="ECO:0000313" key="1">
    <source>
        <dbReference type="EMBL" id="PHM55529.1"/>
    </source>
</evidence>
<protein>
    <submittedName>
        <fullName evidence="2">Uncharacterized protein</fullName>
    </submittedName>
</protein>
<evidence type="ECO:0000313" key="2">
    <source>
        <dbReference type="EMBL" id="PHM57106.1"/>
    </source>
</evidence>
<accession>A0A2G0QD23</accession>
<gene>
    <name evidence="2" type="ORF">Xhom_00060</name>
    <name evidence="1" type="ORF">Xhom_02275</name>
</gene>
<reference evidence="2 3" key="1">
    <citation type="journal article" date="2017" name="Nat. Microbiol.">
        <title>Natural product diversity associated with the nematode symbionts Photorhabdus and Xenorhabdus.</title>
        <authorList>
            <person name="Tobias N.J."/>
            <person name="Wolff H."/>
            <person name="Djahanschiri B."/>
            <person name="Grundmann F."/>
            <person name="Kronenwerth M."/>
            <person name="Shi Y.M."/>
            <person name="Simonyi S."/>
            <person name="Grun P."/>
            <person name="Shapiro-Ilan D."/>
            <person name="Pidot S.J."/>
            <person name="Stinear T.P."/>
            <person name="Ebersberger I."/>
            <person name="Bode H.B."/>
        </authorList>
    </citation>
    <scope>NUCLEOTIDE SEQUENCE [LARGE SCALE GENOMIC DNA]</scope>
    <source>
        <strain evidence="2 3">DSM 17903</strain>
    </source>
</reference>
<name>A0A2G0QD23_XENHO</name>
<dbReference type="Proteomes" id="UP000225433">
    <property type="component" value="Unassembled WGS sequence"/>
</dbReference>
<dbReference type="AlphaFoldDB" id="A0A2G0QD23"/>
<dbReference type="EMBL" id="NJAI01000003">
    <property type="protein sequence ID" value="PHM55529.1"/>
    <property type="molecule type" value="Genomic_DNA"/>
</dbReference>
<dbReference type="EMBL" id="NJAI01000001">
    <property type="protein sequence ID" value="PHM57106.1"/>
    <property type="molecule type" value="Genomic_DNA"/>
</dbReference>